<feature type="transmembrane region" description="Helical" evidence="9">
    <location>
        <begin position="435"/>
        <end position="456"/>
    </location>
</feature>
<comment type="caution">
    <text evidence="12">The sequence shown here is derived from an EMBL/GenBank/DDBJ whole genome shotgun (WGS) entry which is preliminary data.</text>
</comment>
<dbReference type="GO" id="GO:0005886">
    <property type="term" value="C:plasma membrane"/>
    <property type="evidence" value="ECO:0007669"/>
    <property type="project" value="UniProtKB-SubCell"/>
</dbReference>
<dbReference type="PANTHER" id="PTHR43029">
    <property type="entry name" value="AMMONIUM TRANSPORTER MEP2"/>
    <property type="match status" value="1"/>
</dbReference>
<feature type="transmembrane region" description="Helical" evidence="9">
    <location>
        <begin position="243"/>
        <end position="265"/>
    </location>
</feature>
<keyword evidence="3 9" id="KW-0813">Transport</keyword>
<accession>A0A7W9SN09</accession>
<evidence type="ECO:0000256" key="2">
    <source>
        <dbReference type="ARBA" id="ARBA00005887"/>
    </source>
</evidence>
<feature type="transmembrane region" description="Helical" evidence="9">
    <location>
        <begin position="393"/>
        <end position="415"/>
    </location>
</feature>
<feature type="transmembrane region" description="Helical" evidence="9">
    <location>
        <begin position="364"/>
        <end position="381"/>
    </location>
</feature>
<feature type="chain" id="PRO_5030892736" description="Ammonium transporter" evidence="10">
    <location>
        <begin position="30"/>
        <end position="515"/>
    </location>
</feature>
<dbReference type="InterPro" id="IPR018047">
    <property type="entry name" value="Ammonium_transpt_CS"/>
</dbReference>
<dbReference type="InterPro" id="IPR029020">
    <property type="entry name" value="Ammonium/urea_transptr"/>
</dbReference>
<evidence type="ECO:0000256" key="9">
    <source>
        <dbReference type="RuleBase" id="RU362002"/>
    </source>
</evidence>
<dbReference type="Pfam" id="PF00909">
    <property type="entry name" value="Ammonium_transp"/>
    <property type="match status" value="1"/>
</dbReference>
<evidence type="ECO:0000313" key="12">
    <source>
        <dbReference type="EMBL" id="MBB6049632.1"/>
    </source>
</evidence>
<evidence type="ECO:0000256" key="3">
    <source>
        <dbReference type="ARBA" id="ARBA00022448"/>
    </source>
</evidence>
<comment type="subcellular location">
    <subcellularLocation>
        <location evidence="9">Cell membrane</location>
        <topology evidence="9">Multi-pass membrane protein</topology>
    </subcellularLocation>
    <subcellularLocation>
        <location evidence="1">Membrane</location>
        <topology evidence="1">Multi-pass membrane protein</topology>
    </subcellularLocation>
</comment>
<dbReference type="InterPro" id="IPR024041">
    <property type="entry name" value="NH4_transpt_AmtB-like_dom"/>
</dbReference>
<evidence type="ECO:0000256" key="1">
    <source>
        <dbReference type="ARBA" id="ARBA00004141"/>
    </source>
</evidence>
<dbReference type="Proteomes" id="UP000520814">
    <property type="component" value="Unassembled WGS sequence"/>
</dbReference>
<dbReference type="PANTHER" id="PTHR43029:SF10">
    <property type="entry name" value="AMMONIUM TRANSPORTER MEP2"/>
    <property type="match status" value="1"/>
</dbReference>
<feature type="transmembrane region" description="Helical" evidence="9">
    <location>
        <begin position="340"/>
        <end position="358"/>
    </location>
</feature>
<dbReference type="SUPFAM" id="SSF111352">
    <property type="entry name" value="Ammonium transporter"/>
    <property type="match status" value="1"/>
</dbReference>
<feature type="domain" description="Ammonium transporter AmtB-like" evidence="11">
    <location>
        <begin position="84"/>
        <end position="484"/>
    </location>
</feature>
<dbReference type="PROSITE" id="PS01219">
    <property type="entry name" value="AMMONIUM_TRANSP"/>
    <property type="match status" value="1"/>
</dbReference>
<dbReference type="NCBIfam" id="TIGR00836">
    <property type="entry name" value="amt"/>
    <property type="match status" value="1"/>
</dbReference>
<dbReference type="EMBL" id="JACHGW010000001">
    <property type="protein sequence ID" value="MBB6049632.1"/>
    <property type="molecule type" value="Genomic_DNA"/>
</dbReference>
<feature type="transmembrane region" description="Helical" evidence="9">
    <location>
        <begin position="84"/>
        <end position="104"/>
    </location>
</feature>
<feature type="transmembrane region" description="Helical" evidence="9">
    <location>
        <begin position="116"/>
        <end position="139"/>
    </location>
</feature>
<dbReference type="InterPro" id="IPR001905">
    <property type="entry name" value="Ammonium_transpt"/>
</dbReference>
<dbReference type="RefSeq" id="WP_184193229.1">
    <property type="nucleotide sequence ID" value="NZ_JACHGW010000001.1"/>
</dbReference>
<evidence type="ECO:0000256" key="5">
    <source>
        <dbReference type="ARBA" id="ARBA00022989"/>
    </source>
</evidence>
<comment type="similarity">
    <text evidence="2 9">Belongs to the ammonia transporter channel (TC 1.A.11.2) family.</text>
</comment>
<evidence type="ECO:0000256" key="8">
    <source>
        <dbReference type="ARBA" id="ARBA00050025"/>
    </source>
</evidence>
<feature type="transmembrane region" description="Helical" evidence="9">
    <location>
        <begin position="180"/>
        <end position="201"/>
    </location>
</feature>
<reference evidence="12 13" key="1">
    <citation type="submission" date="2020-08" db="EMBL/GenBank/DDBJ databases">
        <title>Genomic Encyclopedia of Type Strains, Phase IV (KMG-IV): sequencing the most valuable type-strain genomes for metagenomic binning, comparative biology and taxonomic classification.</title>
        <authorList>
            <person name="Goeker M."/>
        </authorList>
    </citation>
    <scope>NUCLEOTIDE SEQUENCE [LARGE SCALE GENOMIC DNA]</scope>
    <source>
        <strain evidence="12 13">DSM 23562</strain>
    </source>
</reference>
<feature type="signal peptide" evidence="10">
    <location>
        <begin position="1"/>
        <end position="29"/>
    </location>
</feature>
<feature type="transmembrane region" description="Helical" evidence="9">
    <location>
        <begin position="309"/>
        <end position="333"/>
    </location>
</feature>
<keyword evidence="6 9" id="KW-0472">Membrane</keyword>
<keyword evidence="4 9" id="KW-0812">Transmembrane</keyword>
<keyword evidence="13" id="KW-1185">Reference proteome</keyword>
<evidence type="ECO:0000256" key="4">
    <source>
        <dbReference type="ARBA" id="ARBA00022692"/>
    </source>
</evidence>
<keyword evidence="10" id="KW-0732">Signal</keyword>
<evidence type="ECO:0000313" key="13">
    <source>
        <dbReference type="Proteomes" id="UP000520814"/>
    </source>
</evidence>
<dbReference type="GO" id="GO:0008519">
    <property type="term" value="F:ammonium channel activity"/>
    <property type="evidence" value="ECO:0007669"/>
    <property type="project" value="InterPro"/>
</dbReference>
<gene>
    <name evidence="12" type="ORF">HNQ39_001394</name>
</gene>
<feature type="transmembrane region" description="Helical" evidence="9">
    <location>
        <begin position="208"/>
        <end position="231"/>
    </location>
</feature>
<sequence>MRLIPPIKRLAVLLGACLALLPLGAVVHAQEATPAPAPAAATVTGDPNGITNPDFITKYDGSMKDDKGKVLNEKAPDLSAGDTAWVLGASALVLFMTPGLALFYAGMARAKNVLNVLMQSFIAMAIVTVVWVVVGYSLAFAPGSGATAGFLGGPDFVMLKGVGQTTFTWNGTAMTIPHQVFMAFQMMFAVITPALISGAIVERMKFSAYCVFIAVWSLLVYAPMAHMVWGAGGMLFKMGALDFAGGTVIHMTSGFSALVLVFLLGKRRLSSHEDTRPHNLPMTLIGTGILWFGWFGFNAGSAGAANGLAGSAFMVTHIAAATAGLVWVLLEWVHVKQPTALGFASGAVAGLVAITPASGFVSPTSALIIGAVVPFISYGMIQLKNKLKAYDDTLDVFAVHGMGGVWGAVATGIFADKAVNSLVPDDRGALMKAQFASIGMAILLGVVGTVVITLILKAIFKGIAVSANEEEAGLDLTQHGETGYVHGNGGAEVTFSGGHGAPTMASSLHPAESTH</sequence>
<feature type="transmembrane region" description="Helical" evidence="9">
    <location>
        <begin position="277"/>
        <end position="297"/>
    </location>
</feature>
<organism evidence="12 13">
    <name type="scientific">Armatimonas rosea</name>
    <dbReference type="NCBI Taxonomy" id="685828"/>
    <lineage>
        <taxon>Bacteria</taxon>
        <taxon>Bacillati</taxon>
        <taxon>Armatimonadota</taxon>
        <taxon>Armatimonadia</taxon>
        <taxon>Armatimonadales</taxon>
        <taxon>Armatimonadaceae</taxon>
        <taxon>Armatimonas</taxon>
    </lineage>
</organism>
<proteinExistence type="inferred from homology"/>
<keyword evidence="5 9" id="KW-1133">Transmembrane helix</keyword>
<evidence type="ECO:0000256" key="6">
    <source>
        <dbReference type="ARBA" id="ARBA00023136"/>
    </source>
</evidence>
<dbReference type="Gene3D" id="1.10.3430.10">
    <property type="entry name" value="Ammonium transporter AmtB like domains"/>
    <property type="match status" value="1"/>
</dbReference>
<dbReference type="AlphaFoldDB" id="A0A7W9SN09"/>
<name>A0A7W9SN09_ARMRO</name>
<keyword evidence="7 9" id="KW-0924">Ammonia transport</keyword>
<evidence type="ECO:0000256" key="10">
    <source>
        <dbReference type="SAM" id="SignalP"/>
    </source>
</evidence>
<evidence type="ECO:0000256" key="7">
    <source>
        <dbReference type="ARBA" id="ARBA00023177"/>
    </source>
</evidence>
<protein>
    <recommendedName>
        <fullName evidence="8 9">Ammonium transporter</fullName>
    </recommendedName>
</protein>
<evidence type="ECO:0000259" key="11">
    <source>
        <dbReference type="Pfam" id="PF00909"/>
    </source>
</evidence>